<feature type="transmembrane region" description="Helical" evidence="5">
    <location>
        <begin position="542"/>
        <end position="562"/>
    </location>
</feature>
<reference evidence="7" key="1">
    <citation type="journal article" date="2023" name="Mol. Phylogenet. Evol.">
        <title>Genome-scale phylogeny and comparative genomics of the fungal order Sordariales.</title>
        <authorList>
            <person name="Hensen N."/>
            <person name="Bonometti L."/>
            <person name="Westerberg I."/>
            <person name="Brannstrom I.O."/>
            <person name="Guillou S."/>
            <person name="Cros-Aarteil S."/>
            <person name="Calhoun S."/>
            <person name="Haridas S."/>
            <person name="Kuo A."/>
            <person name="Mondo S."/>
            <person name="Pangilinan J."/>
            <person name="Riley R."/>
            <person name="LaButti K."/>
            <person name="Andreopoulos B."/>
            <person name="Lipzen A."/>
            <person name="Chen C."/>
            <person name="Yan M."/>
            <person name="Daum C."/>
            <person name="Ng V."/>
            <person name="Clum A."/>
            <person name="Steindorff A."/>
            <person name="Ohm R.A."/>
            <person name="Martin F."/>
            <person name="Silar P."/>
            <person name="Natvig D.O."/>
            <person name="Lalanne C."/>
            <person name="Gautier V."/>
            <person name="Ament-Velasquez S.L."/>
            <person name="Kruys A."/>
            <person name="Hutchinson M.I."/>
            <person name="Powell A.J."/>
            <person name="Barry K."/>
            <person name="Miller A.N."/>
            <person name="Grigoriev I.V."/>
            <person name="Debuchy R."/>
            <person name="Gladieux P."/>
            <person name="Hiltunen Thoren M."/>
            <person name="Johannesson H."/>
        </authorList>
    </citation>
    <scope>NUCLEOTIDE SEQUENCE [LARGE SCALE GENOMIC DNA]</scope>
    <source>
        <strain evidence="7">CBS 340.73</strain>
    </source>
</reference>
<name>A0AAN6NB85_9PEZI</name>
<evidence type="ECO:0000256" key="3">
    <source>
        <dbReference type="ARBA" id="ARBA00022475"/>
    </source>
</evidence>
<dbReference type="SUPFAM" id="SSF143865">
    <property type="entry name" value="CorA soluble domain-like"/>
    <property type="match status" value="1"/>
</dbReference>
<keyword evidence="3" id="KW-1003">Cell membrane</keyword>
<keyword evidence="5" id="KW-0472">Membrane</keyword>
<keyword evidence="5" id="KW-0812">Transmembrane</keyword>
<evidence type="ECO:0000256" key="2">
    <source>
        <dbReference type="ARBA" id="ARBA00022448"/>
    </source>
</evidence>
<comment type="caution">
    <text evidence="6">The sequence shown here is derived from an EMBL/GenBank/DDBJ whole genome shotgun (WGS) entry which is preliminary data.</text>
</comment>
<evidence type="ECO:0008006" key="8">
    <source>
        <dbReference type="Google" id="ProtNLM"/>
    </source>
</evidence>
<dbReference type="AlphaFoldDB" id="A0AAN6NB85"/>
<dbReference type="GO" id="GO:0000287">
    <property type="term" value="F:magnesium ion binding"/>
    <property type="evidence" value="ECO:0007669"/>
    <property type="project" value="TreeGrafter"/>
</dbReference>
<organism evidence="6 7">
    <name type="scientific">Diplogelasinospora grovesii</name>
    <dbReference type="NCBI Taxonomy" id="303347"/>
    <lineage>
        <taxon>Eukaryota</taxon>
        <taxon>Fungi</taxon>
        <taxon>Dikarya</taxon>
        <taxon>Ascomycota</taxon>
        <taxon>Pezizomycotina</taxon>
        <taxon>Sordariomycetes</taxon>
        <taxon>Sordariomycetidae</taxon>
        <taxon>Sordariales</taxon>
        <taxon>Diplogelasinosporaceae</taxon>
        <taxon>Diplogelasinospora</taxon>
    </lineage>
</organism>
<feature type="transmembrane region" description="Helical" evidence="5">
    <location>
        <begin position="510"/>
        <end position="530"/>
    </location>
</feature>
<dbReference type="GO" id="GO:0015095">
    <property type="term" value="F:magnesium ion transmembrane transporter activity"/>
    <property type="evidence" value="ECO:0007669"/>
    <property type="project" value="TreeGrafter"/>
</dbReference>
<evidence type="ECO:0000313" key="6">
    <source>
        <dbReference type="EMBL" id="KAK3941849.1"/>
    </source>
</evidence>
<feature type="region of interest" description="Disordered" evidence="4">
    <location>
        <begin position="130"/>
        <end position="191"/>
    </location>
</feature>
<dbReference type="PANTHER" id="PTHR46494">
    <property type="entry name" value="CORA FAMILY METAL ION TRANSPORTER (EUROFUNG)"/>
    <property type="match status" value="1"/>
</dbReference>
<sequence>MAEPRPSDPGRLESKWTDFDDEEVYERVKGQVDSSTVKNFVVEFGKDVSRIALNLDLQDFQTLFNTKRDHDYPIRWINTWMEPSSPDDTSQPTRERMDTIEKIGHHYGFSRRLRTSIKTWDQVKPMLQGMKKHQTGGTNKASVPAPAPASTTNPGQSEDLEKGLAVSEQANRPSSQTSQSPKVPTPEEKAAQAMKMMKLRDMQLVYDSLNYTTIDHGVDKFVCIGANWLYKRPQSAKPLESLVPPSYWAWYALCYDPNSPGATAPDTVLTFYEAPYHGAVPGGEDEAEWKHKVEKSLKANARRNLLQLSKHGITEYEKNIIELTAVRSPQQSDSSSISRAPTLTHDTTPLSLECSSNLFYYLFEDYLPALAVLNDCSDRLQNVERRILHTAKHKSHSLPEHGNENIIPSLYRISKDLRQLQHLFSSYKVLIQRVLDFSAMPTEHPPLKTAKLAPSARDRFERLSDRLQLLMLNTIQEYLDENSSLLTTYFNLTAQKDSQATARLTRSATLLAKLSVLFLPVSFITAYFSIQIPEITAGYTANSYWGTFGVTLFLSFLSLFFFSKVLVVISDTLEESSAQLAAWFKHVARGQKQKGMPEED</sequence>
<evidence type="ECO:0000256" key="5">
    <source>
        <dbReference type="SAM" id="Phobius"/>
    </source>
</evidence>
<dbReference type="EMBL" id="MU853779">
    <property type="protein sequence ID" value="KAK3941849.1"/>
    <property type="molecule type" value="Genomic_DNA"/>
</dbReference>
<accession>A0AAN6NB85</accession>
<gene>
    <name evidence="6" type="ORF">QBC46DRAFT_381604</name>
</gene>
<dbReference type="GO" id="GO:0015087">
    <property type="term" value="F:cobalt ion transmembrane transporter activity"/>
    <property type="evidence" value="ECO:0007669"/>
    <property type="project" value="TreeGrafter"/>
</dbReference>
<dbReference type="Pfam" id="PF01544">
    <property type="entry name" value="CorA"/>
    <property type="match status" value="1"/>
</dbReference>
<feature type="compositionally biased region" description="Polar residues" evidence="4">
    <location>
        <begin position="168"/>
        <end position="182"/>
    </location>
</feature>
<dbReference type="GO" id="GO:0005886">
    <property type="term" value="C:plasma membrane"/>
    <property type="evidence" value="ECO:0007669"/>
    <property type="project" value="UniProtKB-SubCell"/>
</dbReference>
<proteinExistence type="predicted"/>
<dbReference type="Gene3D" id="1.20.58.340">
    <property type="entry name" value="Magnesium transport protein CorA, transmembrane region"/>
    <property type="match status" value="1"/>
</dbReference>
<keyword evidence="2" id="KW-0813">Transport</keyword>
<comment type="subcellular location">
    <subcellularLocation>
        <location evidence="1">Cell membrane</location>
        <topology evidence="1">Multi-pass membrane protein</topology>
    </subcellularLocation>
</comment>
<keyword evidence="7" id="KW-1185">Reference proteome</keyword>
<dbReference type="GO" id="GO:0050897">
    <property type="term" value="F:cobalt ion binding"/>
    <property type="evidence" value="ECO:0007669"/>
    <property type="project" value="TreeGrafter"/>
</dbReference>
<dbReference type="Proteomes" id="UP001303473">
    <property type="component" value="Unassembled WGS sequence"/>
</dbReference>
<evidence type="ECO:0000256" key="1">
    <source>
        <dbReference type="ARBA" id="ARBA00004651"/>
    </source>
</evidence>
<dbReference type="InterPro" id="IPR045861">
    <property type="entry name" value="CorA_cytoplasmic_dom"/>
</dbReference>
<evidence type="ECO:0000313" key="7">
    <source>
        <dbReference type="Proteomes" id="UP001303473"/>
    </source>
</evidence>
<dbReference type="PANTHER" id="PTHR46494:SF1">
    <property type="entry name" value="CORA FAMILY METAL ION TRANSPORTER (EUROFUNG)"/>
    <property type="match status" value="1"/>
</dbReference>
<dbReference type="InterPro" id="IPR002523">
    <property type="entry name" value="MgTranspt_CorA/ZnTranspt_ZntB"/>
</dbReference>
<protein>
    <recommendedName>
        <fullName evidence="8">ADP-ribosylation factor</fullName>
    </recommendedName>
</protein>
<evidence type="ECO:0000256" key="4">
    <source>
        <dbReference type="SAM" id="MobiDB-lite"/>
    </source>
</evidence>
<keyword evidence="5" id="KW-1133">Transmembrane helix</keyword>